<dbReference type="Proteomes" id="UP000186817">
    <property type="component" value="Unassembled WGS sequence"/>
</dbReference>
<accession>A0A1Q9EWY4</accession>
<feature type="compositionally biased region" description="Low complexity" evidence="1">
    <location>
        <begin position="551"/>
        <end position="560"/>
    </location>
</feature>
<dbReference type="OrthoDB" id="406177at2759"/>
<feature type="region of interest" description="Disordered" evidence="1">
    <location>
        <begin position="726"/>
        <end position="746"/>
    </location>
</feature>
<dbReference type="AlphaFoldDB" id="A0A1Q9EWY4"/>
<keyword evidence="3" id="KW-1185">Reference proteome</keyword>
<evidence type="ECO:0000313" key="2">
    <source>
        <dbReference type="EMBL" id="OLQ11954.1"/>
    </source>
</evidence>
<feature type="region of interest" description="Disordered" evidence="1">
    <location>
        <begin position="376"/>
        <end position="442"/>
    </location>
</feature>
<organism evidence="2 3">
    <name type="scientific">Symbiodinium microadriaticum</name>
    <name type="common">Dinoflagellate</name>
    <name type="synonym">Zooxanthella microadriatica</name>
    <dbReference type="NCBI Taxonomy" id="2951"/>
    <lineage>
        <taxon>Eukaryota</taxon>
        <taxon>Sar</taxon>
        <taxon>Alveolata</taxon>
        <taxon>Dinophyceae</taxon>
        <taxon>Suessiales</taxon>
        <taxon>Symbiodiniaceae</taxon>
        <taxon>Symbiodinium</taxon>
    </lineage>
</organism>
<feature type="region of interest" description="Disordered" evidence="1">
    <location>
        <begin position="535"/>
        <end position="563"/>
    </location>
</feature>
<sequence>MRHSTFHLPSCSEVSAVLSCARRLTEAGRRLQEVVNVAYTIGLDVSEAWENMGQAVMAALGSITMETMTAVVEDSLAAANITVQVAVVSSTLRVLHFPSMWALLKEPMSHKFIWSSRTFGGYDAERHCLSVAPPEFRRGGAEEPFAYHPTHYLQSWAIHRFIDDRRYWYRYTEWATLPHLLPFVSLPSLVASLGTLTRERGLAVSALMAQHHALMVTDALSWWRAALADALAQGEPWGNRRISSATLLADMAPSAGGDRLSALSHCTRGGTISYGPARKPLPAKAPESVPASAFDTPLFAATQEPRFKDRFSGSRPLEVVGFAGFTVRYPRPRYLGQYFGNCVARLDSSSERASLAPPLPSGEPKAKAYTPAKTLGQGVAPSYHHPPKWSFGGGKSRCDSPEPIPRSQSTGSLASLRNRPSKRRTLSRGFGGASRGDIVGRGTATPGPAAYNLHRVCDKEPSWSSSARVPWGNRTGSRSENTLQVSEVGPGEFTAHHGIPFGPTAKIGQRLKEMPDSRIDYPAAGHYKLKPTVGRRFSGGSARDECGQGSGAAWSMGAGSRSNLTQESCGPGFLYHPKVEPTSHGATWSQGERRSMFGNVDPDDPPGPGAYNLRREYLPEDTPSTGWPKEEGRKLAGMLPDYVPAPNEYRVPSERLGKDIQLHGRIAPLKQDVKPAPTDYRPKSDLVKHSGGNPRPLHRTDPRKSPFDISVAGLDGEAILKRALKSLDDRPKDDLAEKYDRTTPSWTLQPRNDAKMREAYCDNLYGPWSSFG</sequence>
<evidence type="ECO:0000313" key="3">
    <source>
        <dbReference type="Proteomes" id="UP000186817"/>
    </source>
</evidence>
<feature type="compositionally biased region" description="Basic and acidic residues" evidence="1">
    <location>
        <begin position="726"/>
        <end position="741"/>
    </location>
</feature>
<reference evidence="2 3" key="1">
    <citation type="submission" date="2016-02" db="EMBL/GenBank/DDBJ databases">
        <title>Genome analysis of coral dinoflagellate symbionts highlights evolutionary adaptations to a symbiotic lifestyle.</title>
        <authorList>
            <person name="Aranda M."/>
            <person name="Li Y."/>
            <person name="Liew Y.J."/>
            <person name="Baumgarten S."/>
            <person name="Simakov O."/>
            <person name="Wilson M."/>
            <person name="Piel J."/>
            <person name="Ashoor H."/>
            <person name="Bougouffa S."/>
            <person name="Bajic V.B."/>
            <person name="Ryu T."/>
            <person name="Ravasi T."/>
            <person name="Bayer T."/>
            <person name="Micklem G."/>
            <person name="Kim H."/>
            <person name="Bhak J."/>
            <person name="Lajeunesse T.C."/>
            <person name="Voolstra C.R."/>
        </authorList>
    </citation>
    <scope>NUCLEOTIDE SEQUENCE [LARGE SCALE GENOMIC DNA]</scope>
    <source>
        <strain evidence="2 3">CCMP2467</strain>
    </source>
</reference>
<protein>
    <submittedName>
        <fullName evidence="2">Uncharacterized protein</fullName>
    </submittedName>
</protein>
<proteinExistence type="predicted"/>
<dbReference type="EMBL" id="LSRX01000051">
    <property type="protein sequence ID" value="OLQ11954.1"/>
    <property type="molecule type" value="Genomic_DNA"/>
</dbReference>
<feature type="compositionally biased region" description="Polar residues" evidence="1">
    <location>
        <begin position="406"/>
        <end position="415"/>
    </location>
</feature>
<evidence type="ECO:0000256" key="1">
    <source>
        <dbReference type="SAM" id="MobiDB-lite"/>
    </source>
</evidence>
<feature type="region of interest" description="Disordered" evidence="1">
    <location>
        <begin position="672"/>
        <end position="709"/>
    </location>
</feature>
<gene>
    <name evidence="2" type="ORF">AK812_SmicGene4151</name>
</gene>
<name>A0A1Q9EWY4_SYMMI</name>
<comment type="caution">
    <text evidence="2">The sequence shown here is derived from an EMBL/GenBank/DDBJ whole genome shotgun (WGS) entry which is preliminary data.</text>
</comment>